<reference evidence="2 3" key="1">
    <citation type="submission" date="2019-03" db="EMBL/GenBank/DDBJ databases">
        <title>Freshwater and sediment microbial communities from various areas in North America, analyzing microbe dynamics in response to fracking.</title>
        <authorList>
            <person name="Lamendella R."/>
        </authorList>
    </citation>
    <scope>NUCLEOTIDE SEQUENCE [LARGE SCALE GENOMIC DNA]</scope>
    <source>
        <strain evidence="2 3">175.2</strain>
    </source>
</reference>
<protein>
    <submittedName>
        <fullName evidence="2">Uncharacterized protein</fullName>
    </submittedName>
</protein>
<keyword evidence="3" id="KW-1185">Reference proteome</keyword>
<evidence type="ECO:0000313" key="2">
    <source>
        <dbReference type="EMBL" id="TCT34660.1"/>
    </source>
</evidence>
<dbReference type="OrthoDB" id="8454970at2"/>
<gene>
    <name evidence="2" type="ORF">EDC90_103354</name>
</gene>
<dbReference type="AlphaFoldDB" id="A0A4R3NK09"/>
<comment type="caution">
    <text evidence="2">The sequence shown here is derived from an EMBL/GenBank/DDBJ whole genome shotgun (WGS) entry which is preliminary data.</text>
</comment>
<name>A0A4R3NK09_9HYPH</name>
<evidence type="ECO:0000313" key="3">
    <source>
        <dbReference type="Proteomes" id="UP000295097"/>
    </source>
</evidence>
<dbReference type="EMBL" id="SMAR01000033">
    <property type="protein sequence ID" value="TCT34660.1"/>
    <property type="molecule type" value="Genomic_DNA"/>
</dbReference>
<sequence>MTHAFNGAIARILLRYGAGALTSWGLGNQLARDPDIVNLAATGIGISIAAGTEIFYKVAKRNGWKL</sequence>
<feature type="transmembrane region" description="Helical" evidence="1">
    <location>
        <begin position="36"/>
        <end position="56"/>
    </location>
</feature>
<dbReference type="RefSeq" id="WP_132313705.1">
    <property type="nucleotide sequence ID" value="NZ_SMAR01000033.1"/>
</dbReference>
<keyword evidence="1" id="KW-1133">Transmembrane helix</keyword>
<keyword evidence="1" id="KW-0812">Transmembrane</keyword>
<proteinExistence type="predicted"/>
<keyword evidence="1" id="KW-0472">Membrane</keyword>
<feature type="transmembrane region" description="Helical" evidence="1">
    <location>
        <begin position="12"/>
        <end position="30"/>
    </location>
</feature>
<accession>A0A4R3NK09</accession>
<dbReference type="Proteomes" id="UP000295097">
    <property type="component" value="Unassembled WGS sequence"/>
</dbReference>
<organism evidence="2 3">
    <name type="scientific">Martelella mediterranea</name>
    <dbReference type="NCBI Taxonomy" id="293089"/>
    <lineage>
        <taxon>Bacteria</taxon>
        <taxon>Pseudomonadati</taxon>
        <taxon>Pseudomonadota</taxon>
        <taxon>Alphaproteobacteria</taxon>
        <taxon>Hyphomicrobiales</taxon>
        <taxon>Aurantimonadaceae</taxon>
        <taxon>Martelella</taxon>
    </lineage>
</organism>
<evidence type="ECO:0000256" key="1">
    <source>
        <dbReference type="SAM" id="Phobius"/>
    </source>
</evidence>